<dbReference type="PANTHER" id="PTHR10869:SF244">
    <property type="entry name" value="PROLYL 4-HYDROXYLASE SUBUNIT ALPHA-2"/>
    <property type="match status" value="1"/>
</dbReference>
<keyword evidence="10" id="KW-0560">Oxidoreductase</keyword>
<dbReference type="InterPro" id="IPR011990">
    <property type="entry name" value="TPR-like_helical_dom_sf"/>
</dbReference>
<feature type="chain" id="PRO_5028259845" description="procollagen-proline 4-dioxygenase" evidence="13">
    <location>
        <begin position="22"/>
        <end position="509"/>
    </location>
</feature>
<keyword evidence="9" id="KW-0223">Dioxygenase</keyword>
<dbReference type="Gene3D" id="1.25.40.10">
    <property type="entry name" value="Tetratricopeptide repeat domain"/>
    <property type="match status" value="1"/>
</dbReference>
<dbReference type="EC" id="1.14.11.2" evidence="5"/>
<organism evidence="15 16">
    <name type="scientific">Drosophila mauritiana</name>
    <name type="common">Fruit fly</name>
    <dbReference type="NCBI Taxonomy" id="7226"/>
    <lineage>
        <taxon>Eukaryota</taxon>
        <taxon>Metazoa</taxon>
        <taxon>Ecdysozoa</taxon>
        <taxon>Arthropoda</taxon>
        <taxon>Hexapoda</taxon>
        <taxon>Insecta</taxon>
        <taxon>Pterygota</taxon>
        <taxon>Neoptera</taxon>
        <taxon>Endopterygota</taxon>
        <taxon>Diptera</taxon>
        <taxon>Brachycera</taxon>
        <taxon>Muscomorpha</taxon>
        <taxon>Ephydroidea</taxon>
        <taxon>Drosophilidae</taxon>
        <taxon>Drosophila</taxon>
        <taxon>Sophophora</taxon>
    </lineage>
</organism>
<evidence type="ECO:0000256" key="10">
    <source>
        <dbReference type="ARBA" id="ARBA00023002"/>
    </source>
</evidence>
<dbReference type="InterPro" id="IPR006620">
    <property type="entry name" value="Pro_4_hyd_alph"/>
</dbReference>
<dbReference type="GeneID" id="117144997"/>
<dbReference type="GO" id="GO:0005788">
    <property type="term" value="C:endoplasmic reticulum lumen"/>
    <property type="evidence" value="ECO:0007669"/>
    <property type="project" value="UniProtKB-SubCell"/>
</dbReference>
<evidence type="ECO:0000256" key="6">
    <source>
        <dbReference type="ARBA" id="ARBA00022723"/>
    </source>
</evidence>
<evidence type="ECO:0000256" key="4">
    <source>
        <dbReference type="ARBA" id="ARBA00006511"/>
    </source>
</evidence>
<evidence type="ECO:0000256" key="7">
    <source>
        <dbReference type="ARBA" id="ARBA00022824"/>
    </source>
</evidence>
<dbReference type="FunFam" id="2.60.120.620:FF:000011">
    <property type="entry name" value="Prolyl alpha subunit"/>
    <property type="match status" value="1"/>
</dbReference>
<evidence type="ECO:0000256" key="9">
    <source>
        <dbReference type="ARBA" id="ARBA00022964"/>
    </source>
</evidence>
<feature type="signal peptide" evidence="13">
    <location>
        <begin position="1"/>
        <end position="21"/>
    </location>
</feature>
<evidence type="ECO:0000256" key="8">
    <source>
        <dbReference type="ARBA" id="ARBA00022896"/>
    </source>
</evidence>
<protein>
    <recommendedName>
        <fullName evidence="5">procollagen-proline 4-dioxygenase</fullName>
        <ecNumber evidence="5">1.14.11.2</ecNumber>
    </recommendedName>
</protein>
<dbReference type="GO" id="GO:0004656">
    <property type="term" value="F:procollagen-proline 4-dioxygenase activity"/>
    <property type="evidence" value="ECO:0007669"/>
    <property type="project" value="UniProtKB-EC"/>
</dbReference>
<evidence type="ECO:0000256" key="3">
    <source>
        <dbReference type="ARBA" id="ARBA00004319"/>
    </source>
</evidence>
<dbReference type="SMART" id="SM00702">
    <property type="entry name" value="P4Hc"/>
    <property type="match status" value="1"/>
</dbReference>
<comment type="subcellular location">
    <subcellularLocation>
        <location evidence="3">Endoplasmic reticulum lumen</location>
    </subcellularLocation>
</comment>
<name>A0A6P8KC36_DROMA</name>
<evidence type="ECO:0000256" key="2">
    <source>
        <dbReference type="ARBA" id="ARBA00002035"/>
    </source>
</evidence>
<keyword evidence="11" id="KW-0408">Iron</keyword>
<dbReference type="GO" id="GO:0031418">
    <property type="term" value="F:L-ascorbic acid binding"/>
    <property type="evidence" value="ECO:0007669"/>
    <property type="project" value="UniProtKB-KW"/>
</dbReference>
<evidence type="ECO:0000256" key="5">
    <source>
        <dbReference type="ARBA" id="ARBA00012269"/>
    </source>
</evidence>
<dbReference type="Pfam" id="PF13640">
    <property type="entry name" value="2OG-FeII_Oxy_3"/>
    <property type="match status" value="1"/>
</dbReference>
<proteinExistence type="inferred from homology"/>
<dbReference type="Proteomes" id="UP000515162">
    <property type="component" value="Chromosome 3R"/>
</dbReference>
<dbReference type="RefSeq" id="XP_033166368.1">
    <property type="nucleotide sequence ID" value="XM_033310477.1"/>
</dbReference>
<dbReference type="AlphaFoldDB" id="A0A6P8KC36"/>
<keyword evidence="12" id="KW-0325">Glycoprotein</keyword>
<gene>
    <name evidence="16" type="primary">LOC117144997</name>
</gene>
<evidence type="ECO:0000256" key="13">
    <source>
        <dbReference type="SAM" id="SignalP"/>
    </source>
</evidence>
<dbReference type="InterPro" id="IPR045054">
    <property type="entry name" value="P4HA-like"/>
</dbReference>
<keyword evidence="13" id="KW-0732">Signal</keyword>
<keyword evidence="15" id="KW-1185">Reference proteome</keyword>
<sequence length="509" mass="58895">MPKLLISIAILYLLVLAKSHSKTTILENNYAISIYDMGKLIDYEHYLLNILQKFANALQQRVDTIEYYLEMTDNDREKKLPEDPIKHFRITRRLYSDYLNWMWFMEEQPWETLVNDIIAIAPQMPTLKDIEEAIRGLSLIQWTYSLSTAEMAKGVLQDIHHNTSLDGMQCITIARHMVKHKDFIRAKEWLMVGLKMYEADEEIEYIYSQLGMPLVDFYELFVEIQDSLGLRFLAMSELQLAIRNWPEKVSLQRALSRLKINIRIGKESAKKKEKSKGVYKKCCSSECRPTTKLYCLYNTTASYFLRLAPLKMELMCLDPYMVLFHDVVPDKDIVSIRNMAKGRLARAVTVSKDGNYTEDPDRTTKGTWLVENSKLIQRLSQLTQDMTNFEIHDADPFQVLNYGIGGFYGIHLDFLGEAELDNFSDRIATAVFYLSDVPQGGATIFPKLGLSVFPKKGSALLWYNLHHKGEGDNRTAHSACPTVVGSRWVMTKWINEREQIFRRPCLTSI</sequence>
<dbReference type="PANTHER" id="PTHR10869">
    <property type="entry name" value="PROLYL 4-HYDROXYLASE ALPHA SUBUNIT"/>
    <property type="match status" value="1"/>
</dbReference>
<keyword evidence="8" id="KW-0847">Vitamin C</keyword>
<evidence type="ECO:0000256" key="12">
    <source>
        <dbReference type="ARBA" id="ARBA00023180"/>
    </source>
</evidence>
<evidence type="ECO:0000256" key="1">
    <source>
        <dbReference type="ARBA" id="ARBA00001961"/>
    </source>
</evidence>
<evidence type="ECO:0000256" key="11">
    <source>
        <dbReference type="ARBA" id="ARBA00023004"/>
    </source>
</evidence>
<keyword evidence="7" id="KW-0256">Endoplasmic reticulum</keyword>
<dbReference type="Gene3D" id="6.10.140.1460">
    <property type="match status" value="1"/>
</dbReference>
<dbReference type="GO" id="GO:0005506">
    <property type="term" value="F:iron ion binding"/>
    <property type="evidence" value="ECO:0007669"/>
    <property type="project" value="InterPro"/>
</dbReference>
<dbReference type="InterPro" id="IPR005123">
    <property type="entry name" value="Oxoglu/Fe-dep_dioxygenase_dom"/>
</dbReference>
<evidence type="ECO:0000313" key="15">
    <source>
        <dbReference type="Proteomes" id="UP000515162"/>
    </source>
</evidence>
<dbReference type="InterPro" id="IPR044862">
    <property type="entry name" value="Pro_4_hyd_alph_FE2OG_OXY"/>
</dbReference>
<feature type="domain" description="Fe2OG dioxygenase" evidence="14">
    <location>
        <begin position="393"/>
        <end position="496"/>
    </location>
</feature>
<reference evidence="16" key="1">
    <citation type="submission" date="2025-08" db="UniProtKB">
        <authorList>
            <consortium name="RefSeq"/>
        </authorList>
    </citation>
    <scope>IDENTIFICATION</scope>
    <source>
        <strain evidence="16">Mau12</strain>
        <tissue evidence="16">Whole Body</tissue>
    </source>
</reference>
<dbReference type="Pfam" id="PF08336">
    <property type="entry name" value="P4Ha_N"/>
    <property type="match status" value="1"/>
</dbReference>
<dbReference type="InterPro" id="IPR013547">
    <property type="entry name" value="P4H_N"/>
</dbReference>
<comment type="cofactor">
    <cofactor evidence="1">
        <name>L-ascorbate</name>
        <dbReference type="ChEBI" id="CHEBI:38290"/>
    </cofactor>
</comment>
<keyword evidence="6" id="KW-0479">Metal-binding</keyword>
<evidence type="ECO:0000313" key="16">
    <source>
        <dbReference type="RefSeq" id="XP_033166368.1"/>
    </source>
</evidence>
<accession>A0A6P8KC36</accession>
<evidence type="ECO:0000259" key="14">
    <source>
        <dbReference type="PROSITE" id="PS51471"/>
    </source>
</evidence>
<comment type="function">
    <text evidence="2">Catalyzes the post-translational formation of 4-hydroxyproline in -Xaa-Pro-Gly- sequences in collagens and other proteins.</text>
</comment>
<comment type="similarity">
    <text evidence="4">Belongs to the P4HA family.</text>
</comment>
<dbReference type="PROSITE" id="PS51471">
    <property type="entry name" value="FE2OG_OXY"/>
    <property type="match status" value="1"/>
</dbReference>
<dbReference type="Gene3D" id="2.60.120.620">
    <property type="entry name" value="q2cbj1_9rhob like domain"/>
    <property type="match status" value="1"/>
</dbReference>